<protein>
    <recommendedName>
        <fullName evidence="2">Peptidase S1 domain-containing protein</fullName>
    </recommendedName>
</protein>
<dbReference type="EMBL" id="HE573023">
    <property type="protein sequence ID" value="CCC49046.1"/>
    <property type="molecule type" value="Genomic_DNA"/>
</dbReference>
<sequence>MPHDSLATDFCGQRSCFPVMSFLHVPGKMSRPLWLMMGTAFLLRFPRKAPHPAAENIPISGSDPLAGDASCNVVGDSTVTRHFLLTAKHTFVPWMYVADPKRLKVPEEYRKIRFVVGRLYLPSAEGRALASHAMELQLVAVHPTMDVALLSVKEPQKHIAEASVSSGGNGFDVFSEFKRRVESAEGGLDFAAENPKKGDKCLITGYRGVGKLGLLDTFDPDLLQQVSEVERNELLEAMRHAEGKQESATTTVEVLDSTGMCRTVVGCCYHGMSGAPVLVKDNTCGGVLYGKHPDHHAGIGYVPVCGIIDWVLGAVLSK</sequence>
<gene>
    <name evidence="1" type="ORF">TVY486_0703800</name>
</gene>
<accession>G0TYJ9</accession>
<proteinExistence type="predicted"/>
<dbReference type="InterPro" id="IPR009003">
    <property type="entry name" value="Peptidase_S1_PA"/>
</dbReference>
<dbReference type="SUPFAM" id="SSF50494">
    <property type="entry name" value="Trypsin-like serine proteases"/>
    <property type="match status" value="1"/>
</dbReference>
<evidence type="ECO:0000313" key="1">
    <source>
        <dbReference type="EMBL" id="CCC49046.1"/>
    </source>
</evidence>
<name>G0TYJ9_TRYVY</name>
<reference evidence="1" key="1">
    <citation type="journal article" date="2012" name="Proc. Natl. Acad. Sci. U.S.A.">
        <title>Antigenic diversity is generated by distinct evolutionary mechanisms in African trypanosome species.</title>
        <authorList>
            <person name="Jackson A.P."/>
            <person name="Berry A."/>
            <person name="Aslett M."/>
            <person name="Allison H.C."/>
            <person name="Burton P."/>
            <person name="Vavrova-Anderson J."/>
            <person name="Brown R."/>
            <person name="Browne H."/>
            <person name="Corton N."/>
            <person name="Hauser H."/>
            <person name="Gamble J."/>
            <person name="Gilderthorp R."/>
            <person name="Marcello L."/>
            <person name="McQuillan J."/>
            <person name="Otto T.D."/>
            <person name="Quail M.A."/>
            <person name="Sanders M.J."/>
            <person name="van Tonder A."/>
            <person name="Ginger M.L."/>
            <person name="Field M.C."/>
            <person name="Barry J.D."/>
            <person name="Hertz-Fowler C."/>
            <person name="Berriman M."/>
        </authorList>
    </citation>
    <scope>NUCLEOTIDE SEQUENCE</scope>
    <source>
        <strain evidence="1">Y486</strain>
    </source>
</reference>
<evidence type="ECO:0008006" key="2">
    <source>
        <dbReference type="Google" id="ProtNLM"/>
    </source>
</evidence>
<dbReference type="VEuPathDB" id="TriTrypDB:TvY486_0703800"/>
<organism evidence="1">
    <name type="scientific">Trypanosoma vivax (strain Y486)</name>
    <dbReference type="NCBI Taxonomy" id="1055687"/>
    <lineage>
        <taxon>Eukaryota</taxon>
        <taxon>Discoba</taxon>
        <taxon>Euglenozoa</taxon>
        <taxon>Kinetoplastea</taxon>
        <taxon>Metakinetoplastina</taxon>
        <taxon>Trypanosomatida</taxon>
        <taxon>Trypanosomatidae</taxon>
        <taxon>Trypanosoma</taxon>
        <taxon>Duttonella</taxon>
    </lineage>
</organism>
<dbReference type="AlphaFoldDB" id="G0TYJ9"/>